<proteinExistence type="predicted"/>
<evidence type="ECO:0000256" key="2">
    <source>
        <dbReference type="SAM" id="MobiDB-lite"/>
    </source>
</evidence>
<reference evidence="3" key="1">
    <citation type="journal article" date="2023" name="Mol. Phylogenet. Evol.">
        <title>Genome-scale phylogeny and comparative genomics of the fungal order Sordariales.</title>
        <authorList>
            <person name="Hensen N."/>
            <person name="Bonometti L."/>
            <person name="Westerberg I."/>
            <person name="Brannstrom I.O."/>
            <person name="Guillou S."/>
            <person name="Cros-Aarteil S."/>
            <person name="Calhoun S."/>
            <person name="Haridas S."/>
            <person name="Kuo A."/>
            <person name="Mondo S."/>
            <person name="Pangilinan J."/>
            <person name="Riley R."/>
            <person name="LaButti K."/>
            <person name="Andreopoulos B."/>
            <person name="Lipzen A."/>
            <person name="Chen C."/>
            <person name="Yan M."/>
            <person name="Daum C."/>
            <person name="Ng V."/>
            <person name="Clum A."/>
            <person name="Steindorff A."/>
            <person name="Ohm R.A."/>
            <person name="Martin F."/>
            <person name="Silar P."/>
            <person name="Natvig D.O."/>
            <person name="Lalanne C."/>
            <person name="Gautier V."/>
            <person name="Ament-Velasquez S.L."/>
            <person name="Kruys A."/>
            <person name="Hutchinson M.I."/>
            <person name="Powell A.J."/>
            <person name="Barry K."/>
            <person name="Miller A.N."/>
            <person name="Grigoriev I.V."/>
            <person name="Debuchy R."/>
            <person name="Gladieux P."/>
            <person name="Hiltunen Thoren M."/>
            <person name="Johannesson H."/>
        </authorList>
    </citation>
    <scope>NUCLEOTIDE SEQUENCE</scope>
    <source>
        <strain evidence="3">CBS 314.62</strain>
    </source>
</reference>
<gene>
    <name evidence="3" type="ORF">B0T22DRAFT_491279</name>
</gene>
<dbReference type="Proteomes" id="UP001270362">
    <property type="component" value="Unassembled WGS sequence"/>
</dbReference>
<feature type="region of interest" description="Disordered" evidence="2">
    <location>
        <begin position="1"/>
        <end position="61"/>
    </location>
</feature>
<comment type="caution">
    <text evidence="3">The sequence shown here is derived from an EMBL/GenBank/DDBJ whole genome shotgun (WGS) entry which is preliminary data.</text>
</comment>
<feature type="coiled-coil region" evidence="1">
    <location>
        <begin position="198"/>
        <end position="225"/>
    </location>
</feature>
<accession>A0AAE0XCR4</accession>
<dbReference type="AlphaFoldDB" id="A0AAE0XCR4"/>
<dbReference type="EMBL" id="JAULSO010000002">
    <property type="protein sequence ID" value="KAK3689947.1"/>
    <property type="molecule type" value="Genomic_DNA"/>
</dbReference>
<evidence type="ECO:0000313" key="4">
    <source>
        <dbReference type="Proteomes" id="UP001270362"/>
    </source>
</evidence>
<evidence type="ECO:0000256" key="1">
    <source>
        <dbReference type="SAM" id="Coils"/>
    </source>
</evidence>
<keyword evidence="1" id="KW-0175">Coiled coil</keyword>
<sequence>MARARNKRKKDPKPKPANHPDAGQQDKNMKTVKQGKVTKATAKKQERNKRKRQNRAQRLAAANLADELAGLSVAAEPAREENARPAVPAQSSTIEPQAPPQLVPRRFPCLECLASAVKGKESDGGHGCFRARGTPDFERCYRCLGRNDVCTPLEFAGVLLRYSSEFMASFAKEHNSGIPGDKKERSQLRQFLDIPVQVAIHKKQREAAREKADAETAEIREALNRLQT</sequence>
<organism evidence="3 4">
    <name type="scientific">Podospora appendiculata</name>
    <dbReference type="NCBI Taxonomy" id="314037"/>
    <lineage>
        <taxon>Eukaryota</taxon>
        <taxon>Fungi</taxon>
        <taxon>Dikarya</taxon>
        <taxon>Ascomycota</taxon>
        <taxon>Pezizomycotina</taxon>
        <taxon>Sordariomycetes</taxon>
        <taxon>Sordariomycetidae</taxon>
        <taxon>Sordariales</taxon>
        <taxon>Podosporaceae</taxon>
        <taxon>Podospora</taxon>
    </lineage>
</organism>
<name>A0AAE0XCR4_9PEZI</name>
<evidence type="ECO:0000313" key="3">
    <source>
        <dbReference type="EMBL" id="KAK3689947.1"/>
    </source>
</evidence>
<feature type="region of interest" description="Disordered" evidence="2">
    <location>
        <begin position="77"/>
        <end position="100"/>
    </location>
</feature>
<feature type="compositionally biased region" description="Basic residues" evidence="2">
    <location>
        <begin position="46"/>
        <end position="55"/>
    </location>
</feature>
<protein>
    <submittedName>
        <fullName evidence="3">Uncharacterized protein</fullName>
    </submittedName>
</protein>
<keyword evidence="4" id="KW-1185">Reference proteome</keyword>
<feature type="compositionally biased region" description="Basic residues" evidence="2">
    <location>
        <begin position="1"/>
        <end position="12"/>
    </location>
</feature>
<reference evidence="3" key="2">
    <citation type="submission" date="2023-06" db="EMBL/GenBank/DDBJ databases">
        <authorList>
            <consortium name="Lawrence Berkeley National Laboratory"/>
            <person name="Haridas S."/>
            <person name="Hensen N."/>
            <person name="Bonometti L."/>
            <person name="Westerberg I."/>
            <person name="Brannstrom I.O."/>
            <person name="Guillou S."/>
            <person name="Cros-Aarteil S."/>
            <person name="Calhoun S."/>
            <person name="Kuo A."/>
            <person name="Mondo S."/>
            <person name="Pangilinan J."/>
            <person name="Riley R."/>
            <person name="Labutti K."/>
            <person name="Andreopoulos B."/>
            <person name="Lipzen A."/>
            <person name="Chen C."/>
            <person name="Yanf M."/>
            <person name="Daum C."/>
            <person name="Ng V."/>
            <person name="Clum A."/>
            <person name="Steindorff A."/>
            <person name="Ohm R."/>
            <person name="Martin F."/>
            <person name="Silar P."/>
            <person name="Natvig D."/>
            <person name="Lalanne C."/>
            <person name="Gautier V."/>
            <person name="Ament-Velasquez S.L."/>
            <person name="Kruys A."/>
            <person name="Hutchinson M.I."/>
            <person name="Powell A.J."/>
            <person name="Barry K."/>
            <person name="Miller A.N."/>
            <person name="Grigoriev I.V."/>
            <person name="Debuchy R."/>
            <person name="Gladieux P."/>
            <person name="Thoren M.H."/>
            <person name="Johannesson H."/>
        </authorList>
    </citation>
    <scope>NUCLEOTIDE SEQUENCE</scope>
    <source>
        <strain evidence="3">CBS 314.62</strain>
    </source>
</reference>